<dbReference type="Gene3D" id="3.10.105.10">
    <property type="entry name" value="Dipeptide-binding Protein, Domain 3"/>
    <property type="match status" value="1"/>
</dbReference>
<accession>A0ABW6L9Q0</accession>
<evidence type="ECO:0000256" key="1">
    <source>
        <dbReference type="SAM" id="MobiDB-lite"/>
    </source>
</evidence>
<protein>
    <submittedName>
        <fullName evidence="2">Uncharacterized protein</fullName>
    </submittedName>
</protein>
<name>A0ABW6L9Q0_9ACTN</name>
<dbReference type="EMBL" id="JBIAFP010000004">
    <property type="protein sequence ID" value="MFE9224788.1"/>
    <property type="molecule type" value="Genomic_DNA"/>
</dbReference>
<gene>
    <name evidence="2" type="ORF">ACFYM3_09180</name>
</gene>
<sequence>MEPPPGPVPRSGTATGEDGQNPRASARGACQSSKTVDRLIKDSRRFAERTEADQDFRSVQQTVAEDVPVLPLWQAKEYVVTTEDVGGGRYLSDGTGVFRLWSLTGL</sequence>
<reference evidence="2 3" key="1">
    <citation type="submission" date="2024-10" db="EMBL/GenBank/DDBJ databases">
        <title>The Natural Products Discovery Center: Release of the First 8490 Sequenced Strains for Exploring Actinobacteria Biosynthetic Diversity.</title>
        <authorList>
            <person name="Kalkreuter E."/>
            <person name="Kautsar S.A."/>
            <person name="Yang D."/>
            <person name="Bader C.D."/>
            <person name="Teijaro C.N."/>
            <person name="Fluegel L."/>
            <person name="Davis C.M."/>
            <person name="Simpson J.R."/>
            <person name="Lauterbach L."/>
            <person name="Steele A.D."/>
            <person name="Gui C."/>
            <person name="Meng S."/>
            <person name="Li G."/>
            <person name="Viehrig K."/>
            <person name="Ye F."/>
            <person name="Su P."/>
            <person name="Kiefer A.F."/>
            <person name="Nichols A."/>
            <person name="Cepeda A.J."/>
            <person name="Yan W."/>
            <person name="Fan B."/>
            <person name="Jiang Y."/>
            <person name="Adhikari A."/>
            <person name="Zheng C.-J."/>
            <person name="Schuster L."/>
            <person name="Cowan T.M."/>
            <person name="Smanski M.J."/>
            <person name="Chevrette M.G."/>
            <person name="De Carvalho L.P.S."/>
            <person name="Shen B."/>
        </authorList>
    </citation>
    <scope>NUCLEOTIDE SEQUENCE [LARGE SCALE GENOMIC DNA]</scope>
    <source>
        <strain evidence="2 3">NPDC007066</strain>
    </source>
</reference>
<dbReference type="Proteomes" id="UP001601288">
    <property type="component" value="Unassembled WGS sequence"/>
</dbReference>
<feature type="region of interest" description="Disordered" evidence="1">
    <location>
        <begin position="1"/>
        <end position="36"/>
    </location>
</feature>
<dbReference type="RefSeq" id="WP_388386486.1">
    <property type="nucleotide sequence ID" value="NZ_JBIAFP010000004.1"/>
</dbReference>
<keyword evidence="3" id="KW-1185">Reference proteome</keyword>
<comment type="caution">
    <text evidence="2">The sequence shown here is derived from an EMBL/GenBank/DDBJ whole genome shotgun (WGS) entry which is preliminary data.</text>
</comment>
<evidence type="ECO:0000313" key="3">
    <source>
        <dbReference type="Proteomes" id="UP001601288"/>
    </source>
</evidence>
<organism evidence="2 3">
    <name type="scientific">Streptomyces massasporeus</name>
    <dbReference type="NCBI Taxonomy" id="67324"/>
    <lineage>
        <taxon>Bacteria</taxon>
        <taxon>Bacillati</taxon>
        <taxon>Actinomycetota</taxon>
        <taxon>Actinomycetes</taxon>
        <taxon>Kitasatosporales</taxon>
        <taxon>Streptomycetaceae</taxon>
        <taxon>Streptomyces</taxon>
    </lineage>
</organism>
<dbReference type="SUPFAM" id="SSF53850">
    <property type="entry name" value="Periplasmic binding protein-like II"/>
    <property type="match status" value="1"/>
</dbReference>
<proteinExistence type="predicted"/>
<evidence type="ECO:0000313" key="2">
    <source>
        <dbReference type="EMBL" id="MFE9224788.1"/>
    </source>
</evidence>